<gene>
    <name evidence="1" type="ORF">VDGE_20163</name>
</gene>
<protein>
    <submittedName>
        <fullName evidence="1">Uncharacterized protein</fullName>
    </submittedName>
</protein>
<evidence type="ECO:0000313" key="2">
    <source>
        <dbReference type="Proteomes" id="UP000288725"/>
    </source>
</evidence>
<comment type="caution">
    <text evidence="1">The sequence shown here is derived from an EMBL/GenBank/DDBJ whole genome shotgun (WGS) entry which is preliminary data.</text>
</comment>
<sequence>MHLACLLLLKSRPGLSAAIRPRRPFESRSWHSEKIAGNAVWNTYTEQWDPLIIGALLLIAEEVTHLAQQLAVKECLQRISRDAGVDLQRETASLNGIWQAFREDHDIDFDY</sequence>
<evidence type="ECO:0000313" key="1">
    <source>
        <dbReference type="EMBL" id="RXG41885.1"/>
    </source>
</evidence>
<dbReference type="Proteomes" id="UP000288725">
    <property type="component" value="Chromosome 6"/>
</dbReference>
<proteinExistence type="predicted"/>
<organism evidence="1 2">
    <name type="scientific">Verticillium dahliae</name>
    <name type="common">Verticillium wilt</name>
    <dbReference type="NCBI Taxonomy" id="27337"/>
    <lineage>
        <taxon>Eukaryota</taxon>
        <taxon>Fungi</taxon>
        <taxon>Dikarya</taxon>
        <taxon>Ascomycota</taxon>
        <taxon>Pezizomycotina</taxon>
        <taxon>Sordariomycetes</taxon>
        <taxon>Hypocreomycetidae</taxon>
        <taxon>Glomerellales</taxon>
        <taxon>Plectosphaerellaceae</taxon>
        <taxon>Verticillium</taxon>
    </lineage>
</organism>
<name>A0A366Q0W5_VERDA</name>
<dbReference type="EMBL" id="RSDZ01000166">
    <property type="protein sequence ID" value="RXG41885.1"/>
    <property type="molecule type" value="Genomic_DNA"/>
</dbReference>
<accession>A0A366Q0W5</accession>
<dbReference type="AlphaFoldDB" id="A0A366Q0W5"/>
<reference evidence="1 2" key="1">
    <citation type="submission" date="2018-12" db="EMBL/GenBank/DDBJ databases">
        <title>Genome of Verticillium dahliae isolate Getta Getta.</title>
        <authorList>
            <person name="Gardiner D.M."/>
        </authorList>
    </citation>
    <scope>NUCLEOTIDE SEQUENCE [LARGE SCALE GENOMIC DNA]</scope>
    <source>
        <strain evidence="1 2">Getta Getta</strain>
    </source>
</reference>